<dbReference type="PANTHER" id="PTHR43297">
    <property type="entry name" value="OLIGOPEPTIDE TRANSPORT ATP-BINDING PROTEIN APPD"/>
    <property type="match status" value="1"/>
</dbReference>
<evidence type="ECO:0000256" key="4">
    <source>
        <dbReference type="ARBA" id="ARBA00022475"/>
    </source>
</evidence>
<dbReference type="NCBIfam" id="TIGR01727">
    <property type="entry name" value="oligo_HPY"/>
    <property type="match status" value="1"/>
</dbReference>
<gene>
    <name evidence="9" type="ORF">HN018_12035</name>
</gene>
<dbReference type="PROSITE" id="PS00211">
    <property type="entry name" value="ABC_TRANSPORTER_1"/>
    <property type="match status" value="2"/>
</dbReference>
<keyword evidence="5" id="KW-0547">Nucleotide-binding</keyword>
<dbReference type="InterPro" id="IPR017871">
    <property type="entry name" value="ABC_transporter-like_CS"/>
</dbReference>
<evidence type="ECO:0000256" key="1">
    <source>
        <dbReference type="ARBA" id="ARBA00004417"/>
    </source>
</evidence>
<evidence type="ECO:0000313" key="9">
    <source>
        <dbReference type="EMBL" id="QKE92619.1"/>
    </source>
</evidence>
<dbReference type="InterPro" id="IPR050388">
    <property type="entry name" value="ABC_Ni/Peptide_Import"/>
</dbReference>
<dbReference type="CDD" id="cd03257">
    <property type="entry name" value="ABC_NikE_OppD_transporters"/>
    <property type="match status" value="2"/>
</dbReference>
<name>A0A6M8HVJ1_9PROT</name>
<evidence type="ECO:0000256" key="2">
    <source>
        <dbReference type="ARBA" id="ARBA00005417"/>
    </source>
</evidence>
<organism evidence="9 10">
    <name type="scientific">Lichenicola cladoniae</name>
    <dbReference type="NCBI Taxonomy" id="1484109"/>
    <lineage>
        <taxon>Bacteria</taxon>
        <taxon>Pseudomonadati</taxon>
        <taxon>Pseudomonadota</taxon>
        <taxon>Alphaproteobacteria</taxon>
        <taxon>Acetobacterales</taxon>
        <taxon>Acetobacteraceae</taxon>
        <taxon>Lichenicola</taxon>
    </lineage>
</organism>
<keyword evidence="7" id="KW-0472">Membrane</keyword>
<dbReference type="InterPro" id="IPR003593">
    <property type="entry name" value="AAA+_ATPase"/>
</dbReference>
<dbReference type="AlphaFoldDB" id="A0A6M8HVJ1"/>
<dbReference type="PANTHER" id="PTHR43297:SF2">
    <property type="entry name" value="DIPEPTIDE TRANSPORT ATP-BINDING PROTEIN DPPD"/>
    <property type="match status" value="1"/>
</dbReference>
<dbReference type="PROSITE" id="PS50893">
    <property type="entry name" value="ABC_TRANSPORTER_2"/>
    <property type="match status" value="2"/>
</dbReference>
<evidence type="ECO:0000313" key="10">
    <source>
        <dbReference type="Proteomes" id="UP000500767"/>
    </source>
</evidence>
<keyword evidence="6 9" id="KW-0067">ATP-binding</keyword>
<dbReference type="Gene3D" id="3.40.50.300">
    <property type="entry name" value="P-loop containing nucleotide triphosphate hydrolases"/>
    <property type="match status" value="2"/>
</dbReference>
<dbReference type="GO" id="GO:0055085">
    <property type="term" value="P:transmembrane transport"/>
    <property type="evidence" value="ECO:0007669"/>
    <property type="project" value="UniProtKB-ARBA"/>
</dbReference>
<evidence type="ECO:0000256" key="7">
    <source>
        <dbReference type="ARBA" id="ARBA00023136"/>
    </source>
</evidence>
<dbReference type="FunFam" id="3.40.50.300:FF:000016">
    <property type="entry name" value="Oligopeptide ABC transporter ATP-binding component"/>
    <property type="match status" value="1"/>
</dbReference>
<sequence length="587" mass="63127">MLRLERLGVSLPAHGGGGRVQVLEELDLDIRPGEMTALVGESGSGKTIAALAAMRLLPRGAATTGRALFEGVDLLVQDERRMRDLRGRIGMVFQNPLSALNPSMTIGAQVAEGHLLHAGGTGRQARARAIELLGEVGVPDPARRLDDYPHQFSGGQRQRVMIAAALACDPRVLIADEPTTGLDPLVARQILALLARLQVSHRLGVLFITHDLSIVEAHADRLCVLYAGRAVEWGAAGRFFAHPRHPYSQALLKAVPRLGQATLQGIPGTLPDPAARPPGCRFAPRCGHRGPPCDDAFPPAIGDEDEAAACLFPQPVPVLAAGHAPAPEMRADLAPLLELQNVSVRYAGAPPSLQDVSLTLRRGECLGIVGESGSGKSTLGRAILHMLRFEGRILLDGQVVADLPVVDRRRARRRIQVVFQDPRESLNPRLRIRETLAEPLRLGGIRDRVRLDREVAGLLDKVGLDRSLATRYPHQISGGQAQRVAVARALAARPEIIVLDEPTSALDVSTQAMLLTLLRDLSRSEHVAYVIISHDLAAVSWLADRIAVLKQGRIVELADTAALIAAPRDEYSAALIATAPRLQGAKR</sequence>
<reference evidence="9 10" key="1">
    <citation type="journal article" date="2014" name="World J. Microbiol. Biotechnol.">
        <title>Biodiversity and physiological characteristics of Antarctic and Arctic lichens-associated bacteria.</title>
        <authorList>
            <person name="Lee Y.M."/>
            <person name="Kim E.H."/>
            <person name="Lee H.K."/>
            <person name="Hong S.G."/>
        </authorList>
    </citation>
    <scope>NUCLEOTIDE SEQUENCE [LARGE SCALE GENOMIC DNA]</scope>
    <source>
        <strain evidence="9 10">PAMC 26569</strain>
    </source>
</reference>
<keyword evidence="3" id="KW-0813">Transport</keyword>
<dbReference type="Proteomes" id="UP000500767">
    <property type="component" value="Chromosome"/>
</dbReference>
<accession>A0A6M8HVJ1</accession>
<dbReference type="KEGG" id="lck:HN018_12035"/>
<feature type="domain" description="ABC transporter" evidence="8">
    <location>
        <begin position="2"/>
        <end position="252"/>
    </location>
</feature>
<dbReference type="EMBL" id="CP053708">
    <property type="protein sequence ID" value="QKE92619.1"/>
    <property type="molecule type" value="Genomic_DNA"/>
</dbReference>
<keyword evidence="4" id="KW-1003">Cell membrane</keyword>
<comment type="subcellular location">
    <subcellularLocation>
        <location evidence="1">Cell inner membrane</location>
        <topology evidence="1">Peripheral membrane protein</topology>
    </subcellularLocation>
</comment>
<dbReference type="Pfam" id="PF00005">
    <property type="entry name" value="ABC_tran"/>
    <property type="match status" value="2"/>
</dbReference>
<evidence type="ECO:0000256" key="6">
    <source>
        <dbReference type="ARBA" id="ARBA00022840"/>
    </source>
</evidence>
<dbReference type="GO" id="GO:0005886">
    <property type="term" value="C:plasma membrane"/>
    <property type="evidence" value="ECO:0007669"/>
    <property type="project" value="UniProtKB-SubCell"/>
</dbReference>
<dbReference type="GO" id="GO:0005524">
    <property type="term" value="F:ATP binding"/>
    <property type="evidence" value="ECO:0007669"/>
    <property type="project" value="UniProtKB-KW"/>
</dbReference>
<dbReference type="NCBIfam" id="NF008453">
    <property type="entry name" value="PRK11308.1"/>
    <property type="match status" value="2"/>
</dbReference>
<evidence type="ECO:0000256" key="5">
    <source>
        <dbReference type="ARBA" id="ARBA00022741"/>
    </source>
</evidence>
<dbReference type="InterPro" id="IPR027417">
    <property type="entry name" value="P-loop_NTPase"/>
</dbReference>
<comment type="similarity">
    <text evidence="2">Belongs to the ABC transporter superfamily.</text>
</comment>
<dbReference type="SUPFAM" id="SSF52540">
    <property type="entry name" value="P-loop containing nucleoside triphosphate hydrolases"/>
    <property type="match status" value="2"/>
</dbReference>
<dbReference type="GO" id="GO:0016887">
    <property type="term" value="F:ATP hydrolysis activity"/>
    <property type="evidence" value="ECO:0007669"/>
    <property type="project" value="InterPro"/>
</dbReference>
<dbReference type="Pfam" id="PF08352">
    <property type="entry name" value="oligo_HPY"/>
    <property type="match status" value="1"/>
</dbReference>
<evidence type="ECO:0000259" key="8">
    <source>
        <dbReference type="PROSITE" id="PS50893"/>
    </source>
</evidence>
<protein>
    <submittedName>
        <fullName evidence="9">ABC transporter ATP-binding protein</fullName>
    </submittedName>
</protein>
<keyword evidence="10" id="KW-1185">Reference proteome</keyword>
<dbReference type="GO" id="GO:0015833">
    <property type="term" value="P:peptide transport"/>
    <property type="evidence" value="ECO:0007669"/>
    <property type="project" value="InterPro"/>
</dbReference>
<dbReference type="InterPro" id="IPR013563">
    <property type="entry name" value="Oligopep_ABC_C"/>
</dbReference>
<evidence type="ECO:0000256" key="3">
    <source>
        <dbReference type="ARBA" id="ARBA00022448"/>
    </source>
</evidence>
<dbReference type="InterPro" id="IPR003439">
    <property type="entry name" value="ABC_transporter-like_ATP-bd"/>
</dbReference>
<feature type="domain" description="ABC transporter" evidence="8">
    <location>
        <begin position="337"/>
        <end position="576"/>
    </location>
</feature>
<proteinExistence type="inferred from homology"/>
<dbReference type="SMART" id="SM00382">
    <property type="entry name" value="AAA"/>
    <property type="match status" value="2"/>
</dbReference>